<feature type="transmembrane region" description="Helical" evidence="1">
    <location>
        <begin position="407"/>
        <end position="430"/>
    </location>
</feature>
<evidence type="ECO:0000313" key="4">
    <source>
        <dbReference type="EMBL" id="SHF46149.1"/>
    </source>
</evidence>
<dbReference type="RefSeq" id="WP_073038950.1">
    <property type="nucleotide sequence ID" value="NZ_FQVB01000018.1"/>
</dbReference>
<feature type="transmembrane region" description="Helical" evidence="1">
    <location>
        <begin position="263"/>
        <end position="285"/>
    </location>
</feature>
<feature type="transmembrane region" description="Helical" evidence="1">
    <location>
        <begin position="222"/>
        <end position="243"/>
    </location>
</feature>
<keyword evidence="1" id="KW-1133">Transmembrane helix</keyword>
<dbReference type="InterPro" id="IPR046712">
    <property type="entry name" value="DUF6785"/>
</dbReference>
<evidence type="ECO:0000313" key="5">
    <source>
        <dbReference type="Proteomes" id="UP000184076"/>
    </source>
</evidence>
<keyword evidence="1" id="KW-0812">Transmembrane</keyword>
<gene>
    <name evidence="4" type="ORF">SAMN02745206_02027</name>
</gene>
<feature type="transmembrane region" description="Helical" evidence="1">
    <location>
        <begin position="36"/>
        <end position="54"/>
    </location>
</feature>
<feature type="transmembrane region" description="Helical" evidence="1">
    <location>
        <begin position="74"/>
        <end position="96"/>
    </location>
</feature>
<feature type="transmembrane region" description="Helical" evidence="1">
    <location>
        <begin position="495"/>
        <end position="519"/>
    </location>
</feature>
<dbReference type="Proteomes" id="UP000184076">
    <property type="component" value="Unassembled WGS sequence"/>
</dbReference>
<dbReference type="Pfam" id="PF20580">
    <property type="entry name" value="DUF6784"/>
    <property type="match status" value="1"/>
</dbReference>
<reference evidence="5" key="1">
    <citation type="submission" date="2016-11" db="EMBL/GenBank/DDBJ databases">
        <authorList>
            <person name="Varghese N."/>
            <person name="Submissions S."/>
        </authorList>
    </citation>
    <scope>NUCLEOTIDE SEQUENCE [LARGE SCALE GENOMIC DNA]</scope>
    <source>
        <strain evidence="5">DSM 9756</strain>
    </source>
</reference>
<keyword evidence="5" id="KW-1185">Reference proteome</keyword>
<name>A0A1M5BUE1_9BACT</name>
<feature type="transmembrane region" description="Helical" evidence="1">
    <location>
        <begin position="334"/>
        <end position="351"/>
    </location>
</feature>
<accession>A0A1M5BUE1</accession>
<keyword evidence="1" id="KW-0472">Membrane</keyword>
<dbReference type="OrthoDB" id="5428060at2"/>
<dbReference type="Pfam" id="PF20581">
    <property type="entry name" value="DUF6785"/>
    <property type="match status" value="1"/>
</dbReference>
<protein>
    <submittedName>
        <fullName evidence="4">Uncharacterized protein</fullName>
    </submittedName>
</protein>
<evidence type="ECO:0000259" key="3">
    <source>
        <dbReference type="Pfam" id="PF20581"/>
    </source>
</evidence>
<feature type="transmembrane region" description="Helical" evidence="1">
    <location>
        <begin position="292"/>
        <end position="314"/>
    </location>
</feature>
<feature type="transmembrane region" description="Helical" evidence="1">
    <location>
        <begin position="555"/>
        <end position="577"/>
    </location>
</feature>
<feature type="domain" description="DUF6785" evidence="3">
    <location>
        <begin position="6"/>
        <end position="522"/>
    </location>
</feature>
<sequence length="658" mass="73623">MGKVRLTALGLGALLAAFFCAVTPYNNVQLQNSPLAGGHFPVVAFAALFVFAVLYNPLARKLHPRAALSAQELFLIWAMIGISTGIAYTGLFRTFLVNITTPAWLESTGSPQAKTLLPLVSPRLFPLDPDAVQTLYRGLENGRELAWWQVPFHIPWAAWVMPLACWALFILFVYAALFGMVGLFSHQWIENEKMNFPLLRVPQVLSTESEKGTLRNFLGHKYFLLGLAVPVFLHLMNGLHTFYPHVPQIPTLFLAQPYVPKEGLLSGFHKAKIYLYPAFIGFAYLTSKQVSFSLWFFFVLGGLLPGLLQLFGWRLPSAALGTTFGPVLANVEEMQMVGAFGVFFFFIVWLSRNHLMEIVRRVLGRSALPDEPHRALVDPKKAFYLFVGGFAGTLAWMRYFGMDLLPAFLFLGACFMLQLVSARLICQGGLPYFTLTAAPSDGFLAALHTKTIAPLTLYLAMVVQKVTFVDMRESLTPSLFHASKLSEDASPRVRFLAGVVAAMVIGVAVSCLTMLILAYKTGLNLLPDDWAVETARRVHENVFQLINYPEAPKRWSLVFAFSGAVVMGLLVLGFRRFIWWPLHPIGYLTTYSSAMRILWFSFLIGWLCNTLVLRYGGVRQFKEVRRLFIGLIVGDMLMAVVWMAAGLFMPFSYHVLPL</sequence>
<dbReference type="STRING" id="1121391.SAMN02745206_02027"/>
<evidence type="ECO:0000256" key="1">
    <source>
        <dbReference type="SAM" id="Phobius"/>
    </source>
</evidence>
<dbReference type="InterPro" id="IPR046711">
    <property type="entry name" value="DUF6784"/>
</dbReference>
<feature type="transmembrane region" description="Helical" evidence="1">
    <location>
        <begin position="597"/>
        <end position="615"/>
    </location>
</feature>
<dbReference type="EMBL" id="FQVB01000018">
    <property type="protein sequence ID" value="SHF46149.1"/>
    <property type="molecule type" value="Genomic_DNA"/>
</dbReference>
<evidence type="ECO:0000259" key="2">
    <source>
        <dbReference type="Pfam" id="PF20580"/>
    </source>
</evidence>
<organism evidence="4 5">
    <name type="scientific">Desulfacinum infernum DSM 9756</name>
    <dbReference type="NCBI Taxonomy" id="1121391"/>
    <lineage>
        <taxon>Bacteria</taxon>
        <taxon>Pseudomonadati</taxon>
        <taxon>Thermodesulfobacteriota</taxon>
        <taxon>Syntrophobacteria</taxon>
        <taxon>Syntrophobacterales</taxon>
        <taxon>Syntrophobacteraceae</taxon>
        <taxon>Desulfacinum</taxon>
    </lineage>
</organism>
<proteinExistence type="predicted"/>
<feature type="transmembrane region" description="Helical" evidence="1">
    <location>
        <begin position="442"/>
        <end position="463"/>
    </location>
</feature>
<feature type="transmembrane region" description="Helical" evidence="1">
    <location>
        <begin position="382"/>
        <end position="401"/>
    </location>
</feature>
<dbReference type="AlphaFoldDB" id="A0A1M5BUE1"/>
<feature type="domain" description="DUF6784" evidence="2">
    <location>
        <begin position="558"/>
        <end position="654"/>
    </location>
</feature>
<feature type="transmembrane region" description="Helical" evidence="1">
    <location>
        <begin position="627"/>
        <end position="649"/>
    </location>
</feature>
<feature type="transmembrane region" description="Helical" evidence="1">
    <location>
        <begin position="156"/>
        <end position="184"/>
    </location>
</feature>